<proteinExistence type="predicted"/>
<keyword evidence="1" id="KW-0732">Signal</keyword>
<dbReference type="Gene3D" id="3.80.10.10">
    <property type="entry name" value="Ribonuclease Inhibitor"/>
    <property type="match status" value="1"/>
</dbReference>
<evidence type="ECO:0000256" key="1">
    <source>
        <dbReference type="SAM" id="SignalP"/>
    </source>
</evidence>
<dbReference type="Proteomes" id="UP001642409">
    <property type="component" value="Unassembled WGS sequence"/>
</dbReference>
<name>A0ABP1J6J3_9EUKA</name>
<evidence type="ECO:0000313" key="2">
    <source>
        <dbReference type="EMBL" id="CAL6030676.1"/>
    </source>
</evidence>
<gene>
    <name evidence="2" type="ORF">HINF_LOCUS33553</name>
</gene>
<accession>A0ABP1J6J3</accession>
<dbReference type="EMBL" id="CAXDID020000117">
    <property type="protein sequence ID" value="CAL6030676.1"/>
    <property type="molecule type" value="Genomic_DNA"/>
</dbReference>
<dbReference type="SUPFAM" id="SSF52075">
    <property type="entry name" value="Outer arm dynein light chain 1"/>
    <property type="match status" value="1"/>
</dbReference>
<comment type="caution">
    <text evidence="2">The sequence shown here is derived from an EMBL/GenBank/DDBJ whole genome shotgun (WGS) entry which is preliminary data.</text>
</comment>
<dbReference type="InterPro" id="IPR032675">
    <property type="entry name" value="LRR_dom_sf"/>
</dbReference>
<organism evidence="2 3">
    <name type="scientific">Hexamita inflata</name>
    <dbReference type="NCBI Taxonomy" id="28002"/>
    <lineage>
        <taxon>Eukaryota</taxon>
        <taxon>Metamonada</taxon>
        <taxon>Diplomonadida</taxon>
        <taxon>Hexamitidae</taxon>
        <taxon>Hexamitinae</taxon>
        <taxon>Hexamita</taxon>
    </lineage>
</organism>
<protein>
    <submittedName>
        <fullName evidence="2">Leucine-rich_repeat domain superfamily</fullName>
    </submittedName>
</protein>
<reference evidence="2 3" key="1">
    <citation type="submission" date="2024-07" db="EMBL/GenBank/DDBJ databases">
        <authorList>
            <person name="Akdeniz Z."/>
        </authorList>
    </citation>
    <scope>NUCLEOTIDE SEQUENCE [LARGE SCALE GENOMIC DNA]</scope>
</reference>
<feature type="chain" id="PRO_5046578274" evidence="1">
    <location>
        <begin position="24"/>
        <end position="89"/>
    </location>
</feature>
<evidence type="ECO:0000313" key="3">
    <source>
        <dbReference type="Proteomes" id="UP001642409"/>
    </source>
</evidence>
<feature type="signal peptide" evidence="1">
    <location>
        <begin position="1"/>
        <end position="23"/>
    </location>
</feature>
<keyword evidence="3" id="KW-1185">Reference proteome</keyword>
<sequence length="89" mass="10826">MMMMMMIMMMIMMMMMNWRTFHSQTWSTFINWLQKIVNCVNFNGVENVKVLQVNSCELKNFNGIQNWNQLFELNLDCNKLENVTQYLRI</sequence>